<comment type="pathway">
    <text evidence="2">Bacterial outer membrane biogenesis; LPS core biosynthesis.</text>
</comment>
<accession>A0A2G4RAV3</accession>
<reference evidence="12 13" key="1">
    <citation type="submission" date="2017-10" db="EMBL/GenBank/DDBJ databases">
        <title>Genomic analysis of the genus Acetobacter.</title>
        <authorList>
            <person name="Kim K.H."/>
            <person name="Chun B.H."/>
            <person name="Son A.R."/>
            <person name="Jeon C.O."/>
        </authorList>
    </citation>
    <scope>NUCLEOTIDE SEQUENCE [LARGE SCALE GENOMIC DNA]</scope>
    <source>
        <strain evidence="12 13">LHT 2458</strain>
    </source>
</reference>
<comment type="caution">
    <text evidence="12">The sequence shown here is derived from an EMBL/GenBank/DDBJ whole genome shotgun (WGS) entry which is preliminary data.</text>
</comment>
<dbReference type="GO" id="GO:0009244">
    <property type="term" value="P:lipopolysaccharide core region biosynthetic process"/>
    <property type="evidence" value="ECO:0007669"/>
    <property type="project" value="UniProtKB-UniPathway"/>
</dbReference>
<dbReference type="PANTHER" id="PTHR42755:SF1">
    <property type="entry name" value="3-DEOXY-D-MANNO-OCTULOSONIC ACID TRANSFERASE, MITOCHONDRIAL-RELATED"/>
    <property type="match status" value="1"/>
</dbReference>
<dbReference type="InterPro" id="IPR007507">
    <property type="entry name" value="Glycos_transf_N"/>
</dbReference>
<evidence type="ECO:0000313" key="12">
    <source>
        <dbReference type="EMBL" id="PHY93640.1"/>
    </source>
</evidence>
<evidence type="ECO:0000259" key="10">
    <source>
        <dbReference type="Pfam" id="PF04028"/>
    </source>
</evidence>
<dbReference type="SUPFAM" id="SSF53756">
    <property type="entry name" value="UDP-Glycosyltransferase/glycogen phosphorylase"/>
    <property type="match status" value="1"/>
</dbReference>
<dbReference type="UniPathway" id="UPA00958"/>
<dbReference type="PANTHER" id="PTHR42755">
    <property type="entry name" value="3-DEOXY-MANNO-OCTULOSONATE CYTIDYLYLTRANSFERASE"/>
    <property type="match status" value="1"/>
</dbReference>
<evidence type="ECO:0000256" key="2">
    <source>
        <dbReference type="ARBA" id="ARBA00004713"/>
    </source>
</evidence>
<comment type="catalytic activity">
    <reaction evidence="7">
        <text>lipid IVA (E. coli) + CMP-3-deoxy-beta-D-manno-octulosonate = alpha-Kdo-(2-&gt;6)-lipid IVA (E. coli) + CMP + H(+)</text>
        <dbReference type="Rhea" id="RHEA:28066"/>
        <dbReference type="ChEBI" id="CHEBI:15378"/>
        <dbReference type="ChEBI" id="CHEBI:58603"/>
        <dbReference type="ChEBI" id="CHEBI:60364"/>
        <dbReference type="ChEBI" id="CHEBI:60377"/>
        <dbReference type="ChEBI" id="CHEBI:85987"/>
        <dbReference type="EC" id="2.4.99.12"/>
    </reaction>
</comment>
<evidence type="ECO:0000256" key="4">
    <source>
        <dbReference type="ARBA" id="ARBA00019077"/>
    </source>
</evidence>
<evidence type="ECO:0000256" key="3">
    <source>
        <dbReference type="ARBA" id="ARBA00012621"/>
    </source>
</evidence>
<dbReference type="InterPro" id="IPR039901">
    <property type="entry name" value="Kdotransferase"/>
</dbReference>
<feature type="site" description="Transition state stabilizer" evidence="9">
    <location>
        <position position="391"/>
    </location>
</feature>
<evidence type="ECO:0000256" key="5">
    <source>
        <dbReference type="ARBA" id="ARBA00022679"/>
    </source>
</evidence>
<dbReference type="GO" id="GO:0009245">
    <property type="term" value="P:lipid A biosynthetic process"/>
    <property type="evidence" value="ECO:0007669"/>
    <property type="project" value="TreeGrafter"/>
</dbReference>
<dbReference type="EC" id="2.4.99.12" evidence="3"/>
<evidence type="ECO:0000256" key="1">
    <source>
        <dbReference type="ARBA" id="ARBA00003394"/>
    </source>
</evidence>
<keyword evidence="13" id="KW-1185">Reference proteome</keyword>
<dbReference type="EMBL" id="PEBQ01000144">
    <property type="protein sequence ID" value="PHY93640.1"/>
    <property type="molecule type" value="Genomic_DNA"/>
</dbReference>
<name>A0A2G4RAV3_9PROT</name>
<feature type="site" description="Transition state stabilizer" evidence="9">
    <location>
        <position position="467"/>
    </location>
</feature>
<dbReference type="OrthoDB" id="9789797at2"/>
<gene>
    <name evidence="12" type="ORF">CSR02_11705</name>
</gene>
<evidence type="ECO:0000259" key="11">
    <source>
        <dbReference type="Pfam" id="PF04413"/>
    </source>
</evidence>
<protein>
    <recommendedName>
        <fullName evidence="4">3-deoxy-D-manno-octulosonic acid transferase</fullName>
        <ecNumber evidence="3">2.4.99.12</ecNumber>
    </recommendedName>
    <alternativeName>
        <fullName evidence="6">Lipid IV(A) 3-deoxy-D-manno-octulosonic acid transferase</fullName>
    </alternativeName>
</protein>
<dbReference type="AlphaFoldDB" id="A0A2G4RAV3"/>
<dbReference type="InterPro" id="IPR007172">
    <property type="entry name" value="DUF374"/>
</dbReference>
<evidence type="ECO:0000256" key="8">
    <source>
        <dbReference type="PIRSR" id="PIRSR639901-1"/>
    </source>
</evidence>
<dbReference type="Gene3D" id="3.40.50.11720">
    <property type="entry name" value="3-Deoxy-D-manno-octulosonic-acid transferase, N-terminal domain"/>
    <property type="match status" value="1"/>
</dbReference>
<evidence type="ECO:0000313" key="13">
    <source>
        <dbReference type="Proteomes" id="UP000228751"/>
    </source>
</evidence>
<evidence type="ECO:0000256" key="6">
    <source>
        <dbReference type="ARBA" id="ARBA00031445"/>
    </source>
</evidence>
<dbReference type="GO" id="GO:0005886">
    <property type="term" value="C:plasma membrane"/>
    <property type="evidence" value="ECO:0007669"/>
    <property type="project" value="TreeGrafter"/>
</dbReference>
<dbReference type="InterPro" id="IPR038107">
    <property type="entry name" value="Glycos_transf_N_sf"/>
</dbReference>
<sequence length="677" mass="75028">MVMLRGLKTDGKNLARKAGVWSLRQYLGFALKTTRWTFLVNERAWPLLTSQNGQTAVVAFWHEVLPLTPALWWWAEPQNPHIRLHVLISRNRDGRMIADVVAPWRIWSIAGSSDSKGKNKGGAAALRRMRASLRHGSLVAITPDGPRGPRRQAQQGALALAELAGKPIVPVGATCFGLHLKSWDRMIFPLPFGRGVFACAAPIEMRRQKAAEHTDQQATPAQQLEHALDTMMHLAQTPVNAPLPSGYMREKIVLRPLSLMPSRVWQVAATVLSPALPFFLRWRQTKGKEIPARVREKMGFPSQPRGSGNLLWFHAASVGETVSILPLVLACLAQKSDVRVLVTTGTVTAARVLVQRLAHPRVIHQFMPLDVPRWGKRFLDYWQPKAAVFTESELWPNMLGLCHTRNLPVMLVNGRMSASSFKGWQRMGPVARRMLERFAWVSARSDEDAQRLQQLGATKQLETGDLKTAAPPLPVDEAELARLKERLAGRRIFAAVSTHQGEEQQIAQAAKLIRRDNPDVLVLVIPRHPERGADLSVMLGYVPRRGAGQIPTEDDLFWVCDTLGELGLFFRLAPCVFIGNSLPGVLGGGGGHNPFEPARLGCAIASGPLVQNFTDAFRHMAAGVTIVHNAQELAAWVRDMFANPSRRQQLAQSVQQVATANADLPERLAKHILAQIW</sequence>
<dbReference type="Pfam" id="PF04028">
    <property type="entry name" value="DUF374"/>
    <property type="match status" value="1"/>
</dbReference>
<feature type="domain" description="3-deoxy-D-manno-octulosonic-acid transferase N-terminal" evidence="11">
    <location>
        <begin position="293"/>
        <end position="468"/>
    </location>
</feature>
<evidence type="ECO:0000256" key="9">
    <source>
        <dbReference type="PIRSR" id="PIRSR639901-2"/>
    </source>
</evidence>
<dbReference type="GO" id="GO:0043842">
    <property type="term" value="F:Kdo transferase activity"/>
    <property type="evidence" value="ECO:0007669"/>
    <property type="project" value="UniProtKB-EC"/>
</dbReference>
<proteinExistence type="predicted"/>
<dbReference type="Gene3D" id="3.40.50.2000">
    <property type="entry name" value="Glycogen Phosphorylase B"/>
    <property type="match status" value="1"/>
</dbReference>
<dbReference type="CDD" id="cd07983">
    <property type="entry name" value="LPLAT_DUF374-like"/>
    <property type="match status" value="1"/>
</dbReference>
<dbReference type="Proteomes" id="UP000228751">
    <property type="component" value="Unassembled WGS sequence"/>
</dbReference>
<organism evidence="12 13">
    <name type="scientific">Acetobacter pomorum</name>
    <dbReference type="NCBI Taxonomy" id="65959"/>
    <lineage>
        <taxon>Bacteria</taxon>
        <taxon>Pseudomonadati</taxon>
        <taxon>Pseudomonadota</taxon>
        <taxon>Alphaproteobacteria</taxon>
        <taxon>Acetobacterales</taxon>
        <taxon>Acetobacteraceae</taxon>
        <taxon>Acetobacter</taxon>
    </lineage>
</organism>
<comment type="function">
    <text evidence="1">Involved in lipopolysaccharide (LPS) biosynthesis. Catalyzes the transfer of 3-deoxy-D-manno-octulosonate (Kdo) residue(s) from CMP-Kdo to lipid IV(A), the tetraacyldisaccharide-1,4'-bisphosphate precursor of lipid A.</text>
</comment>
<feature type="domain" description="DUF374" evidence="10">
    <location>
        <begin position="80"/>
        <end position="150"/>
    </location>
</feature>
<feature type="active site" description="Proton acceptor" evidence="8">
    <location>
        <position position="320"/>
    </location>
</feature>
<evidence type="ECO:0000256" key="7">
    <source>
        <dbReference type="ARBA" id="ARBA00049183"/>
    </source>
</evidence>
<dbReference type="Pfam" id="PF04413">
    <property type="entry name" value="Glycos_transf_N"/>
    <property type="match status" value="1"/>
</dbReference>
<keyword evidence="5 12" id="KW-0808">Transferase</keyword>